<evidence type="ECO:0000313" key="4">
    <source>
        <dbReference type="EMBL" id="EPF77317.1"/>
    </source>
</evidence>
<accession>S3NC18</accession>
<dbReference type="HOGENOM" id="CLU_1302722_0_0_6"/>
<protein>
    <recommendedName>
        <fullName evidence="3">Cytidyltransferase-like domain-containing protein</fullName>
    </recommendedName>
</protein>
<gene>
    <name evidence="4" type="ORF">F945_00983</name>
</gene>
<comment type="caution">
    <text evidence="4">The sequence shown here is derived from an EMBL/GenBank/DDBJ whole genome shotgun (WGS) entry which is preliminary data.</text>
</comment>
<dbReference type="RefSeq" id="WP_016655405.1">
    <property type="nucleotide sequence ID" value="NZ_KE340352.1"/>
</dbReference>
<proteinExistence type="predicted"/>
<dbReference type="Gene3D" id="3.40.50.620">
    <property type="entry name" value="HUPs"/>
    <property type="match status" value="1"/>
</dbReference>
<keyword evidence="5" id="KW-1185">Reference proteome</keyword>
<feature type="domain" description="Cytidyltransferase-like" evidence="3">
    <location>
        <begin position="9"/>
        <end position="62"/>
    </location>
</feature>
<dbReference type="STRING" id="632955.GCA_000829675_01582"/>
<evidence type="ECO:0000256" key="2">
    <source>
        <dbReference type="ARBA" id="ARBA00022695"/>
    </source>
</evidence>
<dbReference type="AlphaFoldDB" id="S3NC18"/>
<dbReference type="NCBIfam" id="NF010365">
    <property type="entry name" value="PRK13793.1"/>
    <property type="match status" value="1"/>
</dbReference>
<evidence type="ECO:0000313" key="5">
    <source>
        <dbReference type="Proteomes" id="UP000014568"/>
    </source>
</evidence>
<dbReference type="eggNOG" id="COG1056">
    <property type="taxonomic scope" value="Bacteria"/>
</dbReference>
<reference evidence="4 5" key="1">
    <citation type="submission" date="2013-06" db="EMBL/GenBank/DDBJ databases">
        <title>The Genome Sequence of Acinetobacter rudis CIP 110305.</title>
        <authorList>
            <consortium name="The Broad Institute Genome Sequencing Platform"/>
            <consortium name="The Broad Institute Genome Sequencing Center for Infectious Disease"/>
            <person name="Cerqueira G."/>
            <person name="Feldgarden M."/>
            <person name="Courvalin P."/>
            <person name="Perichon B."/>
            <person name="Grillot-Courvalin C."/>
            <person name="Clermont D."/>
            <person name="Rocha E."/>
            <person name="Yoon E.-J."/>
            <person name="Nemec A."/>
            <person name="Young S.K."/>
            <person name="Zeng Q."/>
            <person name="Gargeya S."/>
            <person name="Fitzgerald M."/>
            <person name="Abouelleil A."/>
            <person name="Alvarado L."/>
            <person name="Berlin A.M."/>
            <person name="Chapman S.B."/>
            <person name="Dewar J."/>
            <person name="Goldberg J."/>
            <person name="Griggs A."/>
            <person name="Gujja S."/>
            <person name="Hansen M."/>
            <person name="Howarth C."/>
            <person name="Imamovic A."/>
            <person name="Larimer J."/>
            <person name="McCowan C."/>
            <person name="Murphy C."/>
            <person name="Pearson M."/>
            <person name="Priest M."/>
            <person name="Roberts A."/>
            <person name="Saif S."/>
            <person name="Shea T."/>
            <person name="Sykes S."/>
            <person name="Wortman J."/>
            <person name="Nusbaum C."/>
            <person name="Birren B."/>
        </authorList>
    </citation>
    <scope>NUCLEOTIDE SEQUENCE [LARGE SCALE GENOMIC DNA]</scope>
    <source>
        <strain evidence="4 5">CIP 110305</strain>
    </source>
</reference>
<keyword evidence="1" id="KW-0808">Transferase</keyword>
<dbReference type="PATRIC" id="fig|421052.3.peg.965"/>
<keyword evidence="2" id="KW-0548">Nucleotidyltransferase</keyword>
<evidence type="ECO:0000259" key="3">
    <source>
        <dbReference type="Pfam" id="PF01467"/>
    </source>
</evidence>
<dbReference type="InterPro" id="IPR014729">
    <property type="entry name" value="Rossmann-like_a/b/a_fold"/>
</dbReference>
<dbReference type="GO" id="GO:0016779">
    <property type="term" value="F:nucleotidyltransferase activity"/>
    <property type="evidence" value="ECO:0007669"/>
    <property type="project" value="UniProtKB-KW"/>
</dbReference>
<evidence type="ECO:0000256" key="1">
    <source>
        <dbReference type="ARBA" id="ARBA00022679"/>
    </source>
</evidence>
<dbReference type="PANTHER" id="PTHR21342:SF0">
    <property type="entry name" value="BIFUNCTIONAL NMN ADENYLYLTRANSFERASE_NUDIX HYDROLASE"/>
    <property type="match status" value="1"/>
</dbReference>
<dbReference type="InterPro" id="IPR004821">
    <property type="entry name" value="Cyt_trans-like"/>
</dbReference>
<dbReference type="OrthoDB" id="542521at2"/>
<sequence length="194" mass="22641">MIERFDDLVYIGRFQPFHLAHMQTVQIALQQSDRVILALGSAQNQRNIKNPFTAVEREQMILSNFSFADQQRIRFVPIVDVYNDVKWVNLVKDQVKQLADPQANVGLIGHFKDDSSYYLELFPEWTLLELDSLKDAISATPLREAYYRGEISQSEFPAGTIAFLEKFKQNPIYQQLQQKYENHDRSDLNLLKLE</sequence>
<organism evidence="4 5">
    <name type="scientific">Acinetobacter rudis CIP 110305</name>
    <dbReference type="NCBI Taxonomy" id="421052"/>
    <lineage>
        <taxon>Bacteria</taxon>
        <taxon>Pseudomonadati</taxon>
        <taxon>Pseudomonadota</taxon>
        <taxon>Gammaproteobacteria</taxon>
        <taxon>Moraxellales</taxon>
        <taxon>Moraxellaceae</taxon>
        <taxon>Acinetobacter</taxon>
    </lineage>
</organism>
<dbReference type="SUPFAM" id="SSF52374">
    <property type="entry name" value="Nucleotidylyl transferase"/>
    <property type="match status" value="1"/>
</dbReference>
<dbReference type="PANTHER" id="PTHR21342">
    <property type="entry name" value="PHOSPHOPANTETHEINE ADENYLYLTRANSFERASE"/>
    <property type="match status" value="1"/>
</dbReference>
<dbReference type="NCBIfam" id="TIGR00125">
    <property type="entry name" value="cyt_tran_rel"/>
    <property type="match status" value="1"/>
</dbReference>
<dbReference type="Pfam" id="PF01467">
    <property type="entry name" value="CTP_transf_like"/>
    <property type="match status" value="1"/>
</dbReference>
<dbReference type="Proteomes" id="UP000014568">
    <property type="component" value="Unassembled WGS sequence"/>
</dbReference>
<name>S3NC18_9GAMM</name>
<dbReference type="EMBL" id="ATGI01000008">
    <property type="protein sequence ID" value="EPF77317.1"/>
    <property type="molecule type" value="Genomic_DNA"/>
</dbReference>